<protein>
    <submittedName>
        <fullName evidence="7">Pyridoxal phosphate-dependent aminotransferase</fullName>
    </submittedName>
</protein>
<keyword evidence="4" id="KW-0808">Transferase</keyword>
<dbReference type="SUPFAM" id="SSF53383">
    <property type="entry name" value="PLP-dependent transferases"/>
    <property type="match status" value="1"/>
</dbReference>
<dbReference type="InterPro" id="IPR050596">
    <property type="entry name" value="AspAT/PAT-like"/>
</dbReference>
<organism evidence="7">
    <name type="scientific">Desulfofervidus auxilii</name>
    <dbReference type="NCBI Taxonomy" id="1621989"/>
    <lineage>
        <taxon>Bacteria</taxon>
        <taxon>Pseudomonadati</taxon>
        <taxon>Thermodesulfobacteriota</taxon>
        <taxon>Candidatus Desulfofervidia</taxon>
        <taxon>Candidatus Desulfofervidales</taxon>
        <taxon>Candidatus Desulfofervidaceae</taxon>
        <taxon>Candidatus Desulfofervidus</taxon>
    </lineage>
</organism>
<dbReference type="Pfam" id="PF00155">
    <property type="entry name" value="Aminotran_1_2"/>
    <property type="match status" value="1"/>
</dbReference>
<dbReference type="InterPro" id="IPR015421">
    <property type="entry name" value="PyrdxlP-dep_Trfase_major"/>
</dbReference>
<comment type="similarity">
    <text evidence="2">Belongs to the class-I pyridoxal-phosphate-dependent aminotransferase family.</text>
</comment>
<dbReference type="AlphaFoldDB" id="A0A7V0NEJ5"/>
<comment type="cofactor">
    <cofactor evidence="1">
        <name>pyridoxal 5'-phosphate</name>
        <dbReference type="ChEBI" id="CHEBI:597326"/>
    </cofactor>
</comment>
<reference evidence="7" key="1">
    <citation type="journal article" date="2020" name="mSystems">
        <title>Genome- and Community-Level Interaction Insights into Carbon Utilization and Element Cycling Functions of Hydrothermarchaeota in Hydrothermal Sediment.</title>
        <authorList>
            <person name="Zhou Z."/>
            <person name="Liu Y."/>
            <person name="Xu W."/>
            <person name="Pan J."/>
            <person name="Luo Z.H."/>
            <person name="Li M."/>
        </authorList>
    </citation>
    <scope>NUCLEOTIDE SEQUENCE [LARGE SCALE GENOMIC DNA]</scope>
    <source>
        <strain evidence="7">HyVt-113</strain>
    </source>
</reference>
<evidence type="ECO:0000256" key="1">
    <source>
        <dbReference type="ARBA" id="ARBA00001933"/>
    </source>
</evidence>
<dbReference type="InterPro" id="IPR015424">
    <property type="entry name" value="PyrdxlP-dep_Trfase"/>
</dbReference>
<dbReference type="FunFam" id="3.40.640.10:FF:000033">
    <property type="entry name" value="Aspartate aminotransferase"/>
    <property type="match status" value="1"/>
</dbReference>
<dbReference type="GO" id="GO:0008483">
    <property type="term" value="F:transaminase activity"/>
    <property type="evidence" value="ECO:0007669"/>
    <property type="project" value="UniProtKB-KW"/>
</dbReference>
<gene>
    <name evidence="7" type="ORF">ENF30_02620</name>
</gene>
<dbReference type="EMBL" id="DQWQ01000114">
    <property type="protein sequence ID" value="HDD35675.1"/>
    <property type="molecule type" value="Genomic_DNA"/>
</dbReference>
<dbReference type="CDD" id="cd00609">
    <property type="entry name" value="AAT_like"/>
    <property type="match status" value="1"/>
</dbReference>
<dbReference type="InterPro" id="IPR015422">
    <property type="entry name" value="PyrdxlP-dep_Trfase_small"/>
</dbReference>
<dbReference type="GO" id="GO:0006520">
    <property type="term" value="P:amino acid metabolic process"/>
    <property type="evidence" value="ECO:0007669"/>
    <property type="project" value="InterPro"/>
</dbReference>
<keyword evidence="5" id="KW-0663">Pyridoxal phosphate</keyword>
<accession>A0A7V0NEJ5</accession>
<proteinExistence type="inferred from homology"/>
<sequence>MLSNRIKDIPPSATLTINAKAKAMQAAGIDVISLATGEPDFDTPEHIKEAAIKAIKDGFTKYTAVGGIPELKEAVTNFIEREYGLCYSPEEVLITCGGKHALYNLFQVIINPGDEVIIPSPFWVSYPPMVILAGGKPVVVETEEERDFKLTPEVLERYITPWTRAIIINSPSNPTGSVYTKKELEELANVLIDKKIWIISDDVYHKILLKDGLKWFSIANIPEMKERTLIINAVSKTFSMTGWRIGFLIGNKEIIKAATRLQGQSTSNPTSIAQKAALAALTGHQDFLKEWIKAFKERARVLLSLLQKIPYIKCFEPQGAFYAFPNISAYFNKKIPDSTMMAE</sequence>
<evidence type="ECO:0000259" key="6">
    <source>
        <dbReference type="Pfam" id="PF00155"/>
    </source>
</evidence>
<feature type="domain" description="Aminotransferase class I/classII large" evidence="6">
    <location>
        <begin position="30"/>
        <end position="330"/>
    </location>
</feature>
<evidence type="ECO:0000313" key="7">
    <source>
        <dbReference type="EMBL" id="HDD35675.1"/>
    </source>
</evidence>
<name>A0A7V0NEJ5_DESA2</name>
<evidence type="ECO:0000256" key="4">
    <source>
        <dbReference type="ARBA" id="ARBA00022679"/>
    </source>
</evidence>
<comment type="caution">
    <text evidence="7">The sequence shown here is derived from an EMBL/GenBank/DDBJ whole genome shotgun (WGS) entry which is preliminary data.</text>
</comment>
<evidence type="ECO:0000256" key="2">
    <source>
        <dbReference type="ARBA" id="ARBA00007441"/>
    </source>
</evidence>
<evidence type="ECO:0000256" key="5">
    <source>
        <dbReference type="ARBA" id="ARBA00022898"/>
    </source>
</evidence>
<dbReference type="PANTHER" id="PTHR46383:SF1">
    <property type="entry name" value="ASPARTATE AMINOTRANSFERASE"/>
    <property type="match status" value="1"/>
</dbReference>
<keyword evidence="3 7" id="KW-0032">Aminotransferase</keyword>
<dbReference type="PANTHER" id="PTHR46383">
    <property type="entry name" value="ASPARTATE AMINOTRANSFERASE"/>
    <property type="match status" value="1"/>
</dbReference>
<dbReference type="Proteomes" id="UP000885706">
    <property type="component" value="Unassembled WGS sequence"/>
</dbReference>
<dbReference type="GO" id="GO:0030170">
    <property type="term" value="F:pyridoxal phosphate binding"/>
    <property type="evidence" value="ECO:0007669"/>
    <property type="project" value="InterPro"/>
</dbReference>
<dbReference type="Gene3D" id="3.40.640.10">
    <property type="entry name" value="Type I PLP-dependent aspartate aminotransferase-like (Major domain)"/>
    <property type="match status" value="1"/>
</dbReference>
<dbReference type="InterPro" id="IPR004839">
    <property type="entry name" value="Aminotransferase_I/II_large"/>
</dbReference>
<dbReference type="Gene3D" id="3.90.1150.10">
    <property type="entry name" value="Aspartate Aminotransferase, domain 1"/>
    <property type="match status" value="1"/>
</dbReference>
<evidence type="ECO:0000256" key="3">
    <source>
        <dbReference type="ARBA" id="ARBA00022576"/>
    </source>
</evidence>
<feature type="non-terminal residue" evidence="7">
    <location>
        <position position="343"/>
    </location>
</feature>